<keyword evidence="2" id="KW-1185">Reference proteome</keyword>
<dbReference type="EMBL" id="LS483447">
    <property type="protein sequence ID" value="SQH73183.1"/>
    <property type="molecule type" value="Genomic_DNA"/>
</dbReference>
<name>A0A2X4PMS5_9PORP</name>
<evidence type="ECO:0000313" key="1">
    <source>
        <dbReference type="EMBL" id="SQH73183.1"/>
    </source>
</evidence>
<organism evidence="1 2">
    <name type="scientific">Porphyromonas crevioricanis</name>
    <dbReference type="NCBI Taxonomy" id="393921"/>
    <lineage>
        <taxon>Bacteria</taxon>
        <taxon>Pseudomonadati</taxon>
        <taxon>Bacteroidota</taxon>
        <taxon>Bacteroidia</taxon>
        <taxon>Bacteroidales</taxon>
        <taxon>Porphyromonadaceae</taxon>
        <taxon>Porphyromonas</taxon>
    </lineage>
</organism>
<accession>A0A2X4PMS5</accession>
<sequence>MAPITQYEKQNAFVKVLSDVPTHTPLLLFPVRIETHFRSRKVQKELCVRIFPNEIFLDYLTDSLTRQEIEDGKFFWLQWFIASGSPRREYEAWQVLCGKYPLYRAAWICRTMRPETIGLFRTGGKLYYRRPYQNLEGIDNACLSIKRHLSFIHIDERHRIDPDTGEYIFEKQVRKNINDIKNQLSLIERELLTCKYIVDYLYDSVQGTVAYLRERLDGFLSFYEKYPYYADNARQMELWDVDYTMIRSFSAEVDDFISRMNKGRIPLNEMIWMYLRDPKHDIFPKVRIKETEAPDMPVSHILPNRFMMIGEEAESKRVITWYGNQIPSNLEIGFNPTDETVELPYKIDENGNLIVNGKCKWMVDYDEAERVGMAITVPIDSDVQRFNYIYILGFKQTGFGDLEHLKSLFNSHNYAYSRIEMLKAGTPTNHVEHGRTYAPVEHEDEMQQRYAAEVEDRYLIPAYDLSDSKKVASILGFSENDYRKTWGRVLNAERSENEMARMAYRALWDHYRDKVKVKDSQLDRLLDVIGDFVVNHVRARGNIPSFRIDDLPYGILPVTDFLKLDDDLRNADPLLKELNGFLVAMADEWKRLRKESVISSEDLKGIDADRKYLEMAGQAPHSISHLRRTVIDSPLLPKGDQKVPSYLSRLEEVGHFYPWGISDLTEKEDLAEPVAVVKNVLDKISDEDAELLAREFLDLFTYRLDAWFSGELDYILNEQFRQRGNRVPKIGAFGWVFNLEENKRTVLDNSSEIISKMRIAAEDNSGSKNIYQMSGKDKGEFVVAPSIQHALSASALRSAYLRTKNSALDSHMCVNLSSMRARQALRILQGVRSGISSSAILGADLERYLHEAYREGRNMETEMDRYIHPLRKLFPLKVEIEAQDQRADNYNMQVISGEAIISSILDKWAYQESVSSWLEKNRSTLDWYTVLHEETGIDAIHSHRMSLFKGIERLVDSYDALNDLLLSEGVHRLIQGDMDSFSAITKFMVDGNGNLPPASILDTPMEHVVVSHRVGVLMQYPKDVIGTAFCAAEPSVDGWIEEMIGSLSGIFFCVQRFHSDGVPSWHVCRLNEIGMHPIEYLYLSEYETTFIRLVETAWRLKNHCLKDKVKIFWDFSEAITERPGISLAEAEFLIRKLRSLLLRSSAMKAKDWIPMPPDDSTAKTVIETGPDDEQSLDVEDLKFRYKYVLDLHKSLHLSMSLQILNLKSARYIPDMELAKMWDFLAKCVSYGLVNSLPNYDPELFLVSEAEGEPIFRVDPVLQRIEFDKVRQKQLDFLSTFAIAADTVEKRIQKAEKIIKTDVQVIYSSAEYIKALRVLTLDSFKIFPGFTMDVMLPDVKDRIACDTLLRNGIGQYSNLDFDSFEDWQMEVSEVYGGMKLWHDVDMIRSAFGMRSPNTSILQVKDGREIAGDKWLGCGVEDEGDLQNVDSIVLYGADSAAKLYTRTGERHYNAGFIIDSWIEYIPYKKQTAGLTFHCDQPDNEAPQTLLLAIHPEFSKIGTDATWRLEDVLGLLDTTRFMLMNRAVDPDMIYSDPYLSRFLPLLSNFELQNLPGHSFFSSCAFRPRKSFIGGKSVDIFDCIPGGYLLRN</sequence>
<proteinExistence type="predicted"/>
<dbReference type="Proteomes" id="UP000249300">
    <property type="component" value="Chromosome 1"/>
</dbReference>
<gene>
    <name evidence="1" type="ORF">NCTC12858_01028</name>
</gene>
<reference evidence="1 2" key="1">
    <citation type="submission" date="2018-06" db="EMBL/GenBank/DDBJ databases">
        <authorList>
            <consortium name="Pathogen Informatics"/>
            <person name="Doyle S."/>
        </authorList>
    </citation>
    <scope>NUCLEOTIDE SEQUENCE [LARGE SCALE GENOMIC DNA]</scope>
    <source>
        <strain evidence="1 2">NCTC12858</strain>
    </source>
</reference>
<protein>
    <submittedName>
        <fullName evidence="1">Uncharacterized protein</fullName>
    </submittedName>
</protein>
<evidence type="ECO:0000313" key="2">
    <source>
        <dbReference type="Proteomes" id="UP000249300"/>
    </source>
</evidence>
<dbReference type="KEGG" id="pcre:NCTC12858_01028"/>
<dbReference type="RefSeq" id="WP_023940906.1">
    <property type="nucleotide sequence ID" value="NZ_LS483447.1"/>
</dbReference>